<evidence type="ECO:0000313" key="2">
    <source>
        <dbReference type="Proteomes" id="UP000757435"/>
    </source>
</evidence>
<evidence type="ECO:0000313" key="1">
    <source>
        <dbReference type="EMBL" id="MBW4658603.1"/>
    </source>
</evidence>
<name>A0A951Q9B3_9CYAN</name>
<organism evidence="1 2">
    <name type="scientific">Drouetiella hepatica Uher 2000/2452</name>
    <dbReference type="NCBI Taxonomy" id="904376"/>
    <lineage>
        <taxon>Bacteria</taxon>
        <taxon>Bacillati</taxon>
        <taxon>Cyanobacteriota</taxon>
        <taxon>Cyanophyceae</taxon>
        <taxon>Oculatellales</taxon>
        <taxon>Oculatellaceae</taxon>
        <taxon>Drouetiella</taxon>
    </lineage>
</organism>
<reference evidence="1" key="1">
    <citation type="submission" date="2021-05" db="EMBL/GenBank/DDBJ databases">
        <authorList>
            <person name="Pietrasiak N."/>
            <person name="Ward R."/>
            <person name="Stajich J.E."/>
            <person name="Kurbessoian T."/>
        </authorList>
    </citation>
    <scope>NUCLEOTIDE SEQUENCE</scope>
    <source>
        <strain evidence="1">UHER 2000/2452</strain>
    </source>
</reference>
<dbReference type="Proteomes" id="UP000757435">
    <property type="component" value="Unassembled WGS sequence"/>
</dbReference>
<protein>
    <submittedName>
        <fullName evidence="1">Uncharacterized protein</fullName>
    </submittedName>
</protein>
<sequence>MTNLSKFPVSAQLLDYRPELAKPELIKPELTKPELAKPELTQPGSPKLCNKPLKASPFESFRDPATGRWINYLPDLKTDCRSEAIESALLALQIAAQPVLPVPPPASELEQPISGFDRLLLKLRLAVSKYSALQKLRPLGKPLVSALRATGIVQTIKKFFTVFWVLAR</sequence>
<accession>A0A951Q9B3</accession>
<comment type="caution">
    <text evidence="1">The sequence shown here is derived from an EMBL/GenBank/DDBJ whole genome shotgun (WGS) entry which is preliminary data.</text>
</comment>
<proteinExistence type="predicted"/>
<dbReference type="EMBL" id="JAHHHD010000006">
    <property type="protein sequence ID" value="MBW4658603.1"/>
    <property type="molecule type" value="Genomic_DNA"/>
</dbReference>
<dbReference type="AlphaFoldDB" id="A0A951Q9B3"/>
<gene>
    <name evidence="1" type="ORF">KME15_08005</name>
</gene>
<reference evidence="1" key="2">
    <citation type="journal article" date="2022" name="Microbiol. Resour. Announc.">
        <title>Metagenome Sequencing to Explore Phylogenomics of Terrestrial Cyanobacteria.</title>
        <authorList>
            <person name="Ward R.D."/>
            <person name="Stajich J.E."/>
            <person name="Johansen J.R."/>
            <person name="Huntemann M."/>
            <person name="Clum A."/>
            <person name="Foster B."/>
            <person name="Foster B."/>
            <person name="Roux S."/>
            <person name="Palaniappan K."/>
            <person name="Varghese N."/>
            <person name="Mukherjee S."/>
            <person name="Reddy T.B.K."/>
            <person name="Daum C."/>
            <person name="Copeland A."/>
            <person name="Chen I.A."/>
            <person name="Ivanova N.N."/>
            <person name="Kyrpides N.C."/>
            <person name="Shapiro N."/>
            <person name="Eloe-Fadrosh E.A."/>
            <person name="Pietrasiak N."/>
        </authorList>
    </citation>
    <scope>NUCLEOTIDE SEQUENCE</scope>
    <source>
        <strain evidence="1">UHER 2000/2452</strain>
    </source>
</reference>